<dbReference type="GO" id="GO:0008270">
    <property type="term" value="F:zinc ion binding"/>
    <property type="evidence" value="ECO:0007669"/>
    <property type="project" value="UniProtKB-KW"/>
</dbReference>
<evidence type="ECO:0000313" key="7">
    <source>
        <dbReference type="EMBL" id="QEH33903.1"/>
    </source>
</evidence>
<dbReference type="InterPro" id="IPR014001">
    <property type="entry name" value="Helicase_ATP-bd"/>
</dbReference>
<dbReference type="Pfam" id="PF00271">
    <property type="entry name" value="Helicase_C"/>
    <property type="match status" value="1"/>
</dbReference>
<evidence type="ECO:0000259" key="4">
    <source>
        <dbReference type="PROSITE" id="PS50966"/>
    </source>
</evidence>
<dbReference type="SUPFAM" id="SSF52540">
    <property type="entry name" value="P-loop containing nucleoside triphosphate hydrolases"/>
    <property type="match status" value="2"/>
</dbReference>
<evidence type="ECO:0000259" key="5">
    <source>
        <dbReference type="PROSITE" id="PS51192"/>
    </source>
</evidence>
<keyword evidence="7" id="KW-0547">Nucleotide-binding</keyword>
<proteinExistence type="predicted"/>
<feature type="compositionally biased region" description="Acidic residues" evidence="3">
    <location>
        <begin position="792"/>
        <end position="801"/>
    </location>
</feature>
<dbReference type="SMART" id="SM00487">
    <property type="entry name" value="DEXDc"/>
    <property type="match status" value="1"/>
</dbReference>
<feature type="region of interest" description="Disordered" evidence="3">
    <location>
        <begin position="829"/>
        <end position="879"/>
    </location>
</feature>
<keyword evidence="2" id="KW-0862">Zinc</keyword>
<evidence type="ECO:0000259" key="6">
    <source>
        <dbReference type="PROSITE" id="PS51194"/>
    </source>
</evidence>
<dbReference type="Gene3D" id="3.40.50.10810">
    <property type="entry name" value="Tandem AAA-ATPase domain"/>
    <property type="match status" value="1"/>
</dbReference>
<dbReference type="PROSITE" id="PS51194">
    <property type="entry name" value="HELICASE_CTER"/>
    <property type="match status" value="1"/>
</dbReference>
<feature type="compositionally biased region" description="Low complexity" evidence="3">
    <location>
        <begin position="848"/>
        <end position="876"/>
    </location>
</feature>
<dbReference type="GO" id="GO:0005524">
    <property type="term" value="F:ATP binding"/>
    <property type="evidence" value="ECO:0007669"/>
    <property type="project" value="InterPro"/>
</dbReference>
<keyword evidence="2" id="KW-0863">Zinc-finger</keyword>
<dbReference type="Proteomes" id="UP000324233">
    <property type="component" value="Chromosome"/>
</dbReference>
<keyword evidence="8" id="KW-1185">Reference proteome</keyword>
<keyword evidence="2" id="KW-0479">Metal-binding</keyword>
<sequence>MPATIAELPAPTEEPEAFRVLVGLVGSKATKVPAEALARHVMRIVPAEEWPVRAEALDALLRRVAAARKDELRLERRPEEGAVLGAYATRRKGSGSRPYQTVLAGVDPLAGRCDCPDYLKSSLGLCKHLFAVLEHVFARPALHRRALKEQSQLADEPPSGFRWDPVRPLLGFGDWLERVSWAGPKGIGAAPDKGADLLPRLRPGPSPGWWTLRSAFRDRPEKRLELVEALLKAVPAAARTVQDDPALRALLVQERDRLTRLQADALGPAEIRAAIRGLKVSLYPYQKEGVTRFLQAGRLLLADDMGLGKTAQAIACCEILRRTGKVRRGLIIAPAALKPQWGREWARFSDLPIEIVDCSPAERKALYGERKEGFFIINYEQLLRDLDLVHAWKPELVVLDEAQRIKNWATKTALTVKGLTPAYRLVLTGTPMENRVEELASIVEWVDDMALEPKWRLPALHAIRSDGRKEVTGVRNLETIRTRLRPSMVRRVRQEVLDQLPPRTDTRIPVEMTAEQMEEHEALNQPIAALVSISYRRPLTQVEFLRLMSLLTTQRIISNGLAQHQFKDVWPDIRRRRPEERILRELGAPKLQELRQLVRQVVLDQGRKAVIFSQWRRMLLLAQWAVADILAEQHLRSGFFTGAEPQKRRTENIVNFHDDDAFRVLFASDAGGVGLNLQRAANCVINLELPWNPAVLEQRIGRVYRLGQKQPIDVFNLVAEQGIESRIADLVGNKQAFFKGLFDGDSDSIRFDQSGSFLSRVQKLYDPEGKAAAAGAARGDEPADLPGVDPDGSPDDSIDDPYEEMIEAGDEALDRDEPASALAALSPEAGPLALPAPGAPSAPPDAESPPAQASEAPAPVDGEAARPPGGSAAAPSMGEVRELFSRLQVRRGEAGKIVIEAPADAATTLGALFEGMAALLQAAAKAEG</sequence>
<dbReference type="InterPro" id="IPR038718">
    <property type="entry name" value="SNF2-like_sf"/>
</dbReference>
<dbReference type="RefSeq" id="WP_148593899.1">
    <property type="nucleotide sequence ID" value="NZ_CP042997.1"/>
</dbReference>
<dbReference type="InterPro" id="IPR049730">
    <property type="entry name" value="SNF2/RAD54-like_C"/>
</dbReference>
<dbReference type="CDD" id="cd18793">
    <property type="entry name" value="SF2_C_SNF"/>
    <property type="match status" value="1"/>
</dbReference>
<feature type="compositionally biased region" description="Pro residues" evidence="3">
    <location>
        <begin position="837"/>
        <end position="847"/>
    </location>
</feature>
<feature type="domain" description="SWIM-type" evidence="4">
    <location>
        <begin position="99"/>
        <end position="137"/>
    </location>
</feature>
<evidence type="ECO:0000256" key="3">
    <source>
        <dbReference type="SAM" id="MobiDB-lite"/>
    </source>
</evidence>
<feature type="region of interest" description="Disordered" evidence="3">
    <location>
        <begin position="771"/>
        <end position="801"/>
    </location>
</feature>
<dbReference type="SMART" id="SM00490">
    <property type="entry name" value="HELICc"/>
    <property type="match status" value="1"/>
</dbReference>
<dbReference type="PROSITE" id="PS51192">
    <property type="entry name" value="HELICASE_ATP_BIND_1"/>
    <property type="match status" value="1"/>
</dbReference>
<dbReference type="CDD" id="cd17919">
    <property type="entry name" value="DEXHc_Snf"/>
    <property type="match status" value="1"/>
</dbReference>
<dbReference type="InterPro" id="IPR027417">
    <property type="entry name" value="P-loop_NTPase"/>
</dbReference>
<dbReference type="GO" id="GO:0016787">
    <property type="term" value="F:hydrolase activity"/>
    <property type="evidence" value="ECO:0007669"/>
    <property type="project" value="UniProtKB-KW"/>
</dbReference>
<protein>
    <submittedName>
        <fullName evidence="7">ATP-dependent helicase HepA</fullName>
    </submittedName>
</protein>
<dbReference type="EMBL" id="CP042997">
    <property type="protein sequence ID" value="QEH33903.1"/>
    <property type="molecule type" value="Genomic_DNA"/>
</dbReference>
<gene>
    <name evidence="7" type="ORF">OJF2_24350</name>
</gene>
<keyword evidence="1" id="KW-0378">Hydrolase</keyword>
<dbReference type="Pfam" id="PF00176">
    <property type="entry name" value="SNF2-rel_dom"/>
    <property type="match status" value="1"/>
</dbReference>
<dbReference type="PANTHER" id="PTHR10799">
    <property type="entry name" value="SNF2/RAD54 HELICASE FAMILY"/>
    <property type="match status" value="1"/>
</dbReference>
<evidence type="ECO:0000256" key="2">
    <source>
        <dbReference type="PROSITE-ProRule" id="PRU00325"/>
    </source>
</evidence>
<keyword evidence="7" id="KW-0347">Helicase</keyword>
<dbReference type="InterPro" id="IPR001650">
    <property type="entry name" value="Helicase_C-like"/>
</dbReference>
<evidence type="ECO:0000256" key="1">
    <source>
        <dbReference type="ARBA" id="ARBA00022801"/>
    </source>
</evidence>
<dbReference type="Gene3D" id="3.40.50.300">
    <property type="entry name" value="P-loop containing nucleotide triphosphate hydrolases"/>
    <property type="match status" value="1"/>
</dbReference>
<dbReference type="KEGG" id="agv:OJF2_24350"/>
<accession>A0A5B9W058</accession>
<keyword evidence="7" id="KW-0067">ATP-binding</keyword>
<dbReference type="PROSITE" id="PS50966">
    <property type="entry name" value="ZF_SWIM"/>
    <property type="match status" value="1"/>
</dbReference>
<dbReference type="OrthoDB" id="9814088at2"/>
<feature type="domain" description="Helicase ATP-binding" evidence="5">
    <location>
        <begin position="290"/>
        <end position="449"/>
    </location>
</feature>
<organism evidence="7 8">
    <name type="scientific">Aquisphaera giovannonii</name>
    <dbReference type="NCBI Taxonomy" id="406548"/>
    <lineage>
        <taxon>Bacteria</taxon>
        <taxon>Pseudomonadati</taxon>
        <taxon>Planctomycetota</taxon>
        <taxon>Planctomycetia</taxon>
        <taxon>Isosphaerales</taxon>
        <taxon>Isosphaeraceae</taxon>
        <taxon>Aquisphaera</taxon>
    </lineage>
</organism>
<name>A0A5B9W058_9BACT</name>
<dbReference type="AlphaFoldDB" id="A0A5B9W058"/>
<dbReference type="InterPro" id="IPR000330">
    <property type="entry name" value="SNF2_N"/>
</dbReference>
<dbReference type="GO" id="GO:0004386">
    <property type="term" value="F:helicase activity"/>
    <property type="evidence" value="ECO:0007669"/>
    <property type="project" value="UniProtKB-KW"/>
</dbReference>
<feature type="domain" description="Helicase C-terminal" evidence="6">
    <location>
        <begin position="593"/>
        <end position="749"/>
    </location>
</feature>
<reference evidence="7 8" key="1">
    <citation type="submission" date="2019-08" db="EMBL/GenBank/DDBJ databases">
        <title>Deep-cultivation of Planctomycetes and their phenomic and genomic characterization uncovers novel biology.</title>
        <authorList>
            <person name="Wiegand S."/>
            <person name="Jogler M."/>
            <person name="Boedeker C."/>
            <person name="Pinto D."/>
            <person name="Vollmers J."/>
            <person name="Rivas-Marin E."/>
            <person name="Kohn T."/>
            <person name="Peeters S.H."/>
            <person name="Heuer A."/>
            <person name="Rast P."/>
            <person name="Oberbeckmann S."/>
            <person name="Bunk B."/>
            <person name="Jeske O."/>
            <person name="Meyerdierks A."/>
            <person name="Storesund J.E."/>
            <person name="Kallscheuer N."/>
            <person name="Luecker S."/>
            <person name="Lage O.M."/>
            <person name="Pohl T."/>
            <person name="Merkel B.J."/>
            <person name="Hornburger P."/>
            <person name="Mueller R.-W."/>
            <person name="Bruemmer F."/>
            <person name="Labrenz M."/>
            <person name="Spormann A.M."/>
            <person name="Op den Camp H."/>
            <person name="Overmann J."/>
            <person name="Amann R."/>
            <person name="Jetten M.S.M."/>
            <person name="Mascher T."/>
            <person name="Medema M.H."/>
            <person name="Devos D.P."/>
            <person name="Kaster A.-K."/>
            <person name="Ovreas L."/>
            <person name="Rohde M."/>
            <person name="Galperin M.Y."/>
            <person name="Jogler C."/>
        </authorList>
    </citation>
    <scope>NUCLEOTIDE SEQUENCE [LARGE SCALE GENOMIC DNA]</scope>
    <source>
        <strain evidence="7 8">OJF2</strain>
    </source>
</reference>
<dbReference type="InterPro" id="IPR007527">
    <property type="entry name" value="Znf_SWIM"/>
</dbReference>
<evidence type="ECO:0000313" key="8">
    <source>
        <dbReference type="Proteomes" id="UP000324233"/>
    </source>
</evidence>